<dbReference type="RefSeq" id="WP_090636344.1">
    <property type="nucleotide sequence ID" value="NZ_CVRB01000003.1"/>
</dbReference>
<comment type="pathway">
    <text evidence="1">Cofactor biosynthesis; FAD biosynthesis; FAD from FMN: step 1/1.</text>
</comment>
<dbReference type="STRING" id="1499688.BN000_03582"/>
<keyword evidence="9" id="KW-0274">FAD</keyword>
<dbReference type="GO" id="GO:0005524">
    <property type="term" value="F:ATP binding"/>
    <property type="evidence" value="ECO:0007669"/>
    <property type="project" value="UniProtKB-KW"/>
</dbReference>
<evidence type="ECO:0000313" key="14">
    <source>
        <dbReference type="Proteomes" id="UP000199087"/>
    </source>
</evidence>
<evidence type="ECO:0000256" key="8">
    <source>
        <dbReference type="ARBA" id="ARBA00022741"/>
    </source>
</evidence>
<keyword evidence="14" id="KW-1185">Reference proteome</keyword>
<keyword evidence="6" id="KW-0808">Transferase</keyword>
<dbReference type="EMBL" id="CVRB01000003">
    <property type="protein sequence ID" value="CRK83610.1"/>
    <property type="molecule type" value="Genomic_DNA"/>
</dbReference>
<dbReference type="Pfam" id="PF06574">
    <property type="entry name" value="FAD_syn"/>
    <property type="match status" value="1"/>
</dbReference>
<dbReference type="CDD" id="cd02064">
    <property type="entry name" value="FAD_synthetase_N"/>
    <property type="match status" value="1"/>
</dbReference>
<dbReference type="OrthoDB" id="9803667at2"/>
<dbReference type="GO" id="GO:0003919">
    <property type="term" value="F:FMN adenylyltransferase activity"/>
    <property type="evidence" value="ECO:0007669"/>
    <property type="project" value="UniProtKB-EC"/>
</dbReference>
<dbReference type="EC" id="2.7.7.2" evidence="3"/>
<feature type="domain" description="FAD synthetase" evidence="12">
    <location>
        <begin position="18"/>
        <end position="167"/>
    </location>
</feature>
<evidence type="ECO:0000256" key="4">
    <source>
        <dbReference type="ARBA" id="ARBA00022630"/>
    </source>
</evidence>
<reference evidence="14" key="1">
    <citation type="submission" date="2015-05" db="EMBL/GenBank/DDBJ databases">
        <authorList>
            <person name="Urmite Genomes"/>
        </authorList>
    </citation>
    <scope>NUCLEOTIDE SEQUENCE [LARGE SCALE GENOMIC DNA]</scope>
    <source>
        <strain evidence="14">LF1</strain>
    </source>
</reference>
<evidence type="ECO:0000259" key="12">
    <source>
        <dbReference type="Pfam" id="PF06574"/>
    </source>
</evidence>
<evidence type="ECO:0000256" key="3">
    <source>
        <dbReference type="ARBA" id="ARBA00012393"/>
    </source>
</evidence>
<dbReference type="InterPro" id="IPR015864">
    <property type="entry name" value="FAD_synthase"/>
</dbReference>
<evidence type="ECO:0000256" key="11">
    <source>
        <dbReference type="ARBA" id="ARBA00049494"/>
    </source>
</evidence>
<accession>A0A0U1NZZ8</accession>
<proteinExistence type="inferred from homology"/>
<dbReference type="InterPro" id="IPR014729">
    <property type="entry name" value="Rossmann-like_a/b/a_fold"/>
</dbReference>
<dbReference type="GO" id="GO:0009398">
    <property type="term" value="P:FMN biosynthetic process"/>
    <property type="evidence" value="ECO:0007669"/>
    <property type="project" value="TreeGrafter"/>
</dbReference>
<dbReference type="PANTHER" id="PTHR22749:SF6">
    <property type="entry name" value="RIBOFLAVIN KINASE"/>
    <property type="match status" value="1"/>
</dbReference>
<name>A0A0U1NZZ8_9BACI</name>
<evidence type="ECO:0000256" key="5">
    <source>
        <dbReference type="ARBA" id="ARBA00022643"/>
    </source>
</evidence>
<dbReference type="GO" id="GO:0008531">
    <property type="term" value="F:riboflavin kinase activity"/>
    <property type="evidence" value="ECO:0007669"/>
    <property type="project" value="TreeGrafter"/>
</dbReference>
<keyword evidence="5" id="KW-0288">FMN</keyword>
<dbReference type="GO" id="GO:0006747">
    <property type="term" value="P:FAD biosynthetic process"/>
    <property type="evidence" value="ECO:0007669"/>
    <property type="project" value="UniProtKB-UniPathway"/>
</dbReference>
<evidence type="ECO:0000313" key="13">
    <source>
        <dbReference type="EMBL" id="CRK83610.1"/>
    </source>
</evidence>
<gene>
    <name evidence="13" type="ORF">BN000_03582</name>
</gene>
<keyword evidence="4" id="KW-0285">Flavoprotein</keyword>
<evidence type="ECO:0000256" key="10">
    <source>
        <dbReference type="ARBA" id="ARBA00022840"/>
    </source>
</evidence>
<dbReference type="FunFam" id="3.40.50.620:FF:000021">
    <property type="entry name" value="Riboflavin biosynthesis protein"/>
    <property type="match status" value="1"/>
</dbReference>
<evidence type="ECO:0000256" key="2">
    <source>
        <dbReference type="ARBA" id="ARBA00010214"/>
    </source>
</evidence>
<dbReference type="SUPFAM" id="SSF52374">
    <property type="entry name" value="Nucleotidylyl transferase"/>
    <property type="match status" value="1"/>
</dbReference>
<evidence type="ECO:0000256" key="6">
    <source>
        <dbReference type="ARBA" id="ARBA00022679"/>
    </source>
</evidence>
<evidence type="ECO:0000256" key="7">
    <source>
        <dbReference type="ARBA" id="ARBA00022695"/>
    </source>
</evidence>
<protein>
    <recommendedName>
        <fullName evidence="3">FAD synthase</fullName>
        <ecNumber evidence="3">2.7.7.2</ecNumber>
    </recommendedName>
</protein>
<comment type="catalytic activity">
    <reaction evidence="11">
        <text>FMN + ATP + H(+) = FAD + diphosphate</text>
        <dbReference type="Rhea" id="RHEA:17237"/>
        <dbReference type="ChEBI" id="CHEBI:15378"/>
        <dbReference type="ChEBI" id="CHEBI:30616"/>
        <dbReference type="ChEBI" id="CHEBI:33019"/>
        <dbReference type="ChEBI" id="CHEBI:57692"/>
        <dbReference type="ChEBI" id="CHEBI:58210"/>
        <dbReference type="EC" id="2.7.7.2"/>
    </reaction>
</comment>
<organism evidence="13 14">
    <name type="scientific">Neobacillus massiliamazoniensis</name>
    <dbReference type="NCBI Taxonomy" id="1499688"/>
    <lineage>
        <taxon>Bacteria</taxon>
        <taxon>Bacillati</taxon>
        <taxon>Bacillota</taxon>
        <taxon>Bacilli</taxon>
        <taxon>Bacillales</taxon>
        <taxon>Bacillaceae</taxon>
        <taxon>Neobacillus</taxon>
    </lineage>
</organism>
<dbReference type="InterPro" id="IPR023468">
    <property type="entry name" value="Riboflavin_kinase"/>
</dbReference>
<keyword evidence="7" id="KW-0548">Nucleotidyltransferase</keyword>
<dbReference type="PANTHER" id="PTHR22749">
    <property type="entry name" value="RIBOFLAVIN KINASE/FMN ADENYLYLTRANSFERASE"/>
    <property type="match status" value="1"/>
</dbReference>
<dbReference type="Proteomes" id="UP000199087">
    <property type="component" value="Unassembled WGS sequence"/>
</dbReference>
<keyword evidence="8" id="KW-0547">Nucleotide-binding</keyword>
<keyword evidence="10" id="KW-0067">ATP-binding</keyword>
<comment type="similarity">
    <text evidence="2">Belongs to the RibF family.</text>
</comment>
<dbReference type="GO" id="GO:0009231">
    <property type="term" value="P:riboflavin biosynthetic process"/>
    <property type="evidence" value="ECO:0007669"/>
    <property type="project" value="InterPro"/>
</dbReference>
<dbReference type="AlphaFoldDB" id="A0A0U1NZZ8"/>
<evidence type="ECO:0000256" key="1">
    <source>
        <dbReference type="ARBA" id="ARBA00004726"/>
    </source>
</evidence>
<evidence type="ECO:0000256" key="9">
    <source>
        <dbReference type="ARBA" id="ARBA00022827"/>
    </source>
</evidence>
<dbReference type="UniPathway" id="UPA00277">
    <property type="reaction ID" value="UER00407"/>
</dbReference>
<sequence>MKIIRISYPTNSSTDYPATSLAIGYFDGVHRGHQVVIQNAIKQAKTLGILSSVMTFDPHPKSVLGSREHTSFITPLPDKLQIFEKMGVDLVYVVSFNRDFSQVSPIDFVERLLVSLQIKYITVGFDFSFGFRGLGKAHDLKLLAKSRFQVQVITSVNSQVEKISSTNIRNALQMGNIEKANYYLGRRYSIQGLFHSEHNHFFVTPPSIMPALGEYLVEVKIHDQWVYGTLYINHEDKKLPFSLYLIDPPTSLPECLEIQFICLASNDVSQLGENPVVKKSI</sequence>
<dbReference type="Gene3D" id="3.40.50.620">
    <property type="entry name" value="HUPs"/>
    <property type="match status" value="1"/>
</dbReference>